<feature type="domain" description="DEP" evidence="4">
    <location>
        <begin position="309"/>
        <end position="389"/>
    </location>
</feature>
<dbReference type="AlphaFoldDB" id="M2QPT6"/>
<dbReference type="GO" id="GO:0005886">
    <property type="term" value="C:plasma membrane"/>
    <property type="evidence" value="ECO:0007669"/>
    <property type="project" value="TreeGrafter"/>
</dbReference>
<dbReference type="Gene3D" id="1.20.1270.60">
    <property type="entry name" value="Arfaptin homology (AH) domain/BAR domain"/>
    <property type="match status" value="2"/>
</dbReference>
<dbReference type="GO" id="GO:0005096">
    <property type="term" value="F:GTPase activator activity"/>
    <property type="evidence" value="ECO:0007669"/>
    <property type="project" value="TreeGrafter"/>
</dbReference>
<dbReference type="SUPFAM" id="SSF103657">
    <property type="entry name" value="BAR/IMD domain-like"/>
    <property type="match status" value="2"/>
</dbReference>
<evidence type="ECO:0000256" key="1">
    <source>
        <dbReference type="PROSITE-ProRule" id="PRU01077"/>
    </source>
</evidence>
<dbReference type="STRING" id="914234.M2QPT6"/>
<dbReference type="InterPro" id="IPR000591">
    <property type="entry name" value="DEP_dom"/>
</dbReference>
<feature type="domain" description="Rho-GAP" evidence="5">
    <location>
        <begin position="578"/>
        <end position="791"/>
    </location>
</feature>
<evidence type="ECO:0000259" key="4">
    <source>
        <dbReference type="PROSITE" id="PS50186"/>
    </source>
</evidence>
<reference evidence="7 8" key="1">
    <citation type="journal article" date="2012" name="Proc. Natl. Acad. Sci. U.S.A.">
        <title>Comparative genomics of Ceriporiopsis subvermispora and Phanerochaete chrysosporium provide insight into selective ligninolysis.</title>
        <authorList>
            <person name="Fernandez-Fueyo E."/>
            <person name="Ruiz-Duenas F.J."/>
            <person name="Ferreira P."/>
            <person name="Floudas D."/>
            <person name="Hibbett D.S."/>
            <person name="Canessa P."/>
            <person name="Larrondo L.F."/>
            <person name="James T.Y."/>
            <person name="Seelenfreund D."/>
            <person name="Lobos S."/>
            <person name="Polanco R."/>
            <person name="Tello M."/>
            <person name="Honda Y."/>
            <person name="Watanabe T."/>
            <person name="Watanabe T."/>
            <person name="Ryu J.S."/>
            <person name="Kubicek C.P."/>
            <person name="Schmoll M."/>
            <person name="Gaskell J."/>
            <person name="Hammel K.E."/>
            <person name="St John F.J."/>
            <person name="Vanden Wymelenberg A."/>
            <person name="Sabat G."/>
            <person name="Splinter BonDurant S."/>
            <person name="Syed K."/>
            <person name="Yadav J.S."/>
            <person name="Doddapaneni H."/>
            <person name="Subramanian V."/>
            <person name="Lavin J.L."/>
            <person name="Oguiza J.A."/>
            <person name="Perez G."/>
            <person name="Pisabarro A.G."/>
            <person name="Ramirez L."/>
            <person name="Santoyo F."/>
            <person name="Master E."/>
            <person name="Coutinho P.M."/>
            <person name="Henrissat B."/>
            <person name="Lombard V."/>
            <person name="Magnuson J.K."/>
            <person name="Kuees U."/>
            <person name="Hori C."/>
            <person name="Igarashi K."/>
            <person name="Samejima M."/>
            <person name="Held B.W."/>
            <person name="Barry K.W."/>
            <person name="LaButti K.M."/>
            <person name="Lapidus A."/>
            <person name="Lindquist E.A."/>
            <person name="Lucas S.M."/>
            <person name="Riley R."/>
            <person name="Salamov A.A."/>
            <person name="Hoffmeister D."/>
            <person name="Schwenk D."/>
            <person name="Hadar Y."/>
            <person name="Yarden O."/>
            <person name="de Vries R.P."/>
            <person name="Wiebenga A."/>
            <person name="Stenlid J."/>
            <person name="Eastwood D."/>
            <person name="Grigoriev I.V."/>
            <person name="Berka R.M."/>
            <person name="Blanchette R.A."/>
            <person name="Kersten P."/>
            <person name="Martinez A.T."/>
            <person name="Vicuna R."/>
            <person name="Cullen D."/>
        </authorList>
    </citation>
    <scope>NUCLEOTIDE SEQUENCE [LARGE SCALE GENOMIC DNA]</scope>
    <source>
        <strain evidence="7 8">B</strain>
    </source>
</reference>
<name>M2QPT6_CERS8</name>
<dbReference type="InterPro" id="IPR000198">
    <property type="entry name" value="RhoGAP_dom"/>
</dbReference>
<feature type="compositionally biased region" description="Polar residues" evidence="3">
    <location>
        <begin position="1085"/>
        <end position="1095"/>
    </location>
</feature>
<feature type="compositionally biased region" description="Pro residues" evidence="3">
    <location>
        <begin position="982"/>
        <end position="997"/>
    </location>
</feature>
<keyword evidence="1 2" id="KW-0175">Coiled coil</keyword>
<dbReference type="InterPro" id="IPR031160">
    <property type="entry name" value="F_BAR_dom"/>
</dbReference>
<dbReference type="InterPro" id="IPR008936">
    <property type="entry name" value="Rho_GTPase_activation_prot"/>
</dbReference>
<evidence type="ECO:0000256" key="3">
    <source>
        <dbReference type="SAM" id="MobiDB-lite"/>
    </source>
</evidence>
<dbReference type="PANTHER" id="PTHR23065:SF17">
    <property type="entry name" value="RHO-GTPASE-ACTIVATING PROTEIN RGD2"/>
    <property type="match status" value="1"/>
</dbReference>
<evidence type="ECO:0000256" key="2">
    <source>
        <dbReference type="SAM" id="Coils"/>
    </source>
</evidence>
<evidence type="ECO:0000313" key="7">
    <source>
        <dbReference type="EMBL" id="EMD39073.1"/>
    </source>
</evidence>
<feature type="coiled-coil region" evidence="2">
    <location>
        <begin position="462"/>
        <end position="489"/>
    </location>
</feature>
<evidence type="ECO:0000259" key="5">
    <source>
        <dbReference type="PROSITE" id="PS50238"/>
    </source>
</evidence>
<sequence length="1152" mass="126862">MAVLSLPLTFQNSFWTQDYRKGLEVLYSQLERGLVENEEVVAFIRSRAIAESALAASLTTALPKGAAFERDDGASLHLAFRGLKEESIAQGRAHETVAKELQAKVADPFEQWANGYKERLRSSRHNVLDGWMHSYEMAQDEVTRLKTDYLNKTRKADEAEDDARFAPISQPVGDPYTTSPNLVPRDRRAPVRQPTISERISSRLKELRLGSTQPPVEVGKPEVQFDADAEEKPTPKLDKGKGRAVEDNITASPKGVLASPPPLSPPLPPPPAKLATPARLSTNPVPPPPIDLAGVPLAPAEISALLLRAKKELPLRPIRFPLLGEYQECFSGEEFSTWLKDNIQGFEGNLDRAEVAARILTEKFNVLRRLGEFGNDFENADDAFYQFRQKAFELEASMAPDGQMLSPLQKNISPLAEDAAKRATSFANLVTKAFVTNGSGEPAHVRARREADAADKEYRVSVRKLDRQRLGLEERIEETLKTLQKWEMDRLRAIKTVLRQYHDAVSGISKAFNESIERSDNLNASYQPEADMRMFIERNRTGPFRPTAQVYESVAHDECDVVFGIDLRRWADSGYWNPAGDEKRDEKKDEVPPVLTALLTSLKEAYPKIPTPIERRKTWIYDVPLPAVHHLREALNAVPEEHPFSQEMLAKYDAPVLSGAVKLWILELDPPLGMYEGWDELRKLYPTVGSSANPENAPSEEQRIQDLQAALQKLPKVHLAVLDTIVRHLKELIDTTTEAEAEETNEVFVNKLALTMGRNILRPKQETEFSIQDRHPTLLFMDLITNYDAILPPTIAKKKRESERRVPVRRRTRPVDMRMSRSRISAGADLKELHAQQLAQRGIRISTPPPSISVAAPAVLPDVLESEHAKLEAPTPGPAPAKDVQLTAEPVQAHELPLPPPPPAVEPTPVLAEVPPPPPVHVEVATPPAPASSESDVPRPPTFKEPPPEDDDLPPMPTFKEPPPEPESPELPRPSFKEPPPEPEVPLPPAFKEPPPETSKVVASTTPTPTAVPTKLRAGRGSISRPTSPRTPSNPGSAQGSRSPSPTKPSSPSSTTASAPEGTRLQRGPRLARGPRPPGGGSVSGIVNSLNRQSVSPRPGSPGMNSPNGGANLSRASSRTVGGHGKRTSVGRVSEFSRRTIASDAEDEILDK</sequence>
<dbReference type="PROSITE" id="PS50186">
    <property type="entry name" value="DEP"/>
    <property type="match status" value="1"/>
</dbReference>
<feature type="compositionally biased region" description="Pro residues" evidence="3">
    <location>
        <begin position="954"/>
        <end position="972"/>
    </location>
</feature>
<dbReference type="GO" id="GO:0000935">
    <property type="term" value="C:division septum"/>
    <property type="evidence" value="ECO:0007669"/>
    <property type="project" value="TreeGrafter"/>
</dbReference>
<feature type="region of interest" description="Disordered" evidence="3">
    <location>
        <begin position="893"/>
        <end position="1152"/>
    </location>
</feature>
<feature type="region of interest" description="Disordered" evidence="3">
    <location>
        <begin position="155"/>
        <end position="272"/>
    </location>
</feature>
<evidence type="ECO:0008006" key="9">
    <source>
        <dbReference type="Google" id="ProtNLM"/>
    </source>
</evidence>
<dbReference type="HOGENOM" id="CLU_008201_0_0_1"/>
<organism evidence="7 8">
    <name type="scientific">Ceriporiopsis subvermispora (strain B)</name>
    <name type="common">White-rot fungus</name>
    <name type="synonym">Gelatoporia subvermispora</name>
    <dbReference type="NCBI Taxonomy" id="914234"/>
    <lineage>
        <taxon>Eukaryota</taxon>
        <taxon>Fungi</taxon>
        <taxon>Dikarya</taxon>
        <taxon>Basidiomycota</taxon>
        <taxon>Agaricomycotina</taxon>
        <taxon>Agaricomycetes</taxon>
        <taxon>Polyporales</taxon>
        <taxon>Gelatoporiaceae</taxon>
        <taxon>Gelatoporia</taxon>
    </lineage>
</organism>
<accession>M2QPT6</accession>
<feature type="compositionally biased region" description="Pro residues" evidence="3">
    <location>
        <begin position="897"/>
        <end position="906"/>
    </location>
</feature>
<dbReference type="GO" id="GO:0005737">
    <property type="term" value="C:cytoplasm"/>
    <property type="evidence" value="ECO:0007669"/>
    <property type="project" value="TreeGrafter"/>
</dbReference>
<keyword evidence="8" id="KW-1185">Reference proteome</keyword>
<gene>
    <name evidence="7" type="ORF">CERSUDRAFT_112775</name>
</gene>
<feature type="compositionally biased region" description="Low complexity" evidence="3">
    <location>
        <begin position="998"/>
        <end position="1074"/>
    </location>
</feature>
<dbReference type="OrthoDB" id="2155291at2759"/>
<dbReference type="PROSITE" id="PS51741">
    <property type="entry name" value="F_BAR"/>
    <property type="match status" value="1"/>
</dbReference>
<protein>
    <recommendedName>
        <fullName evidence="9">Rho-GAP domain-containing protein</fullName>
    </recommendedName>
</protein>
<dbReference type="Gene3D" id="1.10.555.10">
    <property type="entry name" value="Rho GTPase activation protein"/>
    <property type="match status" value="1"/>
</dbReference>
<feature type="domain" description="F-BAR" evidence="6">
    <location>
        <begin position="8"/>
        <end position="531"/>
    </location>
</feature>
<feature type="compositionally biased region" description="Pro residues" evidence="3">
    <location>
        <begin position="259"/>
        <end position="272"/>
    </location>
</feature>
<dbReference type="SUPFAM" id="SSF48350">
    <property type="entry name" value="GTPase activation domain, GAP"/>
    <property type="match status" value="1"/>
</dbReference>
<dbReference type="GO" id="GO:0007010">
    <property type="term" value="P:cytoskeleton organization"/>
    <property type="evidence" value="ECO:0007669"/>
    <property type="project" value="TreeGrafter"/>
</dbReference>
<dbReference type="PROSITE" id="PS50238">
    <property type="entry name" value="RHOGAP"/>
    <property type="match status" value="1"/>
</dbReference>
<feature type="compositionally biased region" description="Low complexity" evidence="3">
    <location>
        <begin position="1096"/>
        <end position="1112"/>
    </location>
</feature>
<dbReference type="InterPro" id="IPR027267">
    <property type="entry name" value="AH/BAR_dom_sf"/>
</dbReference>
<dbReference type="SMART" id="SM00055">
    <property type="entry name" value="FCH"/>
    <property type="match status" value="1"/>
</dbReference>
<dbReference type="InterPro" id="IPR001060">
    <property type="entry name" value="FCH_dom"/>
</dbReference>
<dbReference type="Pfam" id="PF00611">
    <property type="entry name" value="FCH"/>
    <property type="match status" value="1"/>
</dbReference>
<dbReference type="EMBL" id="KB445794">
    <property type="protein sequence ID" value="EMD39073.1"/>
    <property type="molecule type" value="Genomic_DNA"/>
</dbReference>
<dbReference type="GO" id="GO:0007264">
    <property type="term" value="P:small GTPase-mediated signal transduction"/>
    <property type="evidence" value="ECO:0007669"/>
    <property type="project" value="TreeGrafter"/>
</dbReference>
<feature type="region of interest" description="Disordered" evidence="3">
    <location>
        <begin position="798"/>
        <end position="820"/>
    </location>
</feature>
<evidence type="ECO:0000313" key="8">
    <source>
        <dbReference type="Proteomes" id="UP000016930"/>
    </source>
</evidence>
<dbReference type="Proteomes" id="UP000016930">
    <property type="component" value="Unassembled WGS sequence"/>
</dbReference>
<feature type="compositionally biased region" description="Basic and acidic residues" evidence="3">
    <location>
        <begin position="230"/>
        <end position="246"/>
    </location>
</feature>
<dbReference type="SMART" id="SM00324">
    <property type="entry name" value="RhoGAP"/>
    <property type="match status" value="1"/>
</dbReference>
<evidence type="ECO:0000259" key="6">
    <source>
        <dbReference type="PROSITE" id="PS51741"/>
    </source>
</evidence>
<dbReference type="Pfam" id="PF00620">
    <property type="entry name" value="RhoGAP"/>
    <property type="match status" value="1"/>
</dbReference>
<proteinExistence type="predicted"/>
<dbReference type="PANTHER" id="PTHR23065">
    <property type="entry name" value="PROLINE-SERINE-THREONINE PHOSPHATASE INTERACTING PROTEIN 1"/>
    <property type="match status" value="1"/>
</dbReference>